<name>A0A396C4J5_BACFG</name>
<organism evidence="1 2">
    <name type="scientific">Bacteroides fragilis</name>
    <dbReference type="NCBI Taxonomy" id="817"/>
    <lineage>
        <taxon>Bacteria</taxon>
        <taxon>Pseudomonadati</taxon>
        <taxon>Bacteroidota</taxon>
        <taxon>Bacteroidia</taxon>
        <taxon>Bacteroidales</taxon>
        <taxon>Bacteroidaceae</taxon>
        <taxon>Bacteroides</taxon>
    </lineage>
</organism>
<accession>A0A396C4J5</accession>
<dbReference type="RefSeq" id="WP_122330015.1">
    <property type="nucleotide sequence ID" value="NZ_JAQDYY010000001.1"/>
</dbReference>
<comment type="caution">
    <text evidence="1">The sequence shown here is derived from an EMBL/GenBank/DDBJ whole genome shotgun (WGS) entry which is preliminary data.</text>
</comment>
<evidence type="ECO:0000313" key="2">
    <source>
        <dbReference type="Proteomes" id="UP000266644"/>
    </source>
</evidence>
<sequence length="301" mass="32908">MEEQNTTKGMNSQRMIREAIRKIALGRSMDRIDMAPSGTNGVGTARMIHGYVSKVHNDPADEEYEEYAGTIDVREFPNETASSEPITHKGVLLAGVQDNSGGFLIIPLLFSDVTIVTDAATQYAYVLNYSHAEIIQLTARTETTIGVTEAEELDPESNDSPDYDELPETGNKTVTRYTAMEICTVAMNKGGKQAEVAITPESIRQQVDKSEINQTGDKLEQKVGGTSVTIQDKKVTIGEESANEPLVLGNQLAQLMLEFLTECSKITTPTLMGTMPALNIPNFTSLTSKIQNFLSKTAYTK</sequence>
<gene>
    <name evidence="1" type="ORF">DW228_06090</name>
</gene>
<proteinExistence type="predicted"/>
<dbReference type="AlphaFoldDB" id="A0A396C4J5"/>
<dbReference type="Proteomes" id="UP000266644">
    <property type="component" value="Unassembled WGS sequence"/>
</dbReference>
<reference evidence="1 2" key="1">
    <citation type="submission" date="2018-08" db="EMBL/GenBank/DDBJ databases">
        <title>A genome reference for cultivated species of the human gut microbiota.</title>
        <authorList>
            <person name="Zou Y."/>
            <person name="Xue W."/>
            <person name="Luo G."/>
        </authorList>
    </citation>
    <scope>NUCLEOTIDE SEQUENCE [LARGE SCALE GENOMIC DNA]</scope>
    <source>
        <strain evidence="1 2">AM18-6</strain>
    </source>
</reference>
<evidence type="ECO:0000313" key="1">
    <source>
        <dbReference type="EMBL" id="RHH14367.1"/>
    </source>
</evidence>
<dbReference type="EMBL" id="QRJE01000008">
    <property type="protein sequence ID" value="RHH14367.1"/>
    <property type="molecule type" value="Genomic_DNA"/>
</dbReference>
<protein>
    <submittedName>
        <fullName evidence="1">Uncharacterized protein</fullName>
    </submittedName>
</protein>